<evidence type="ECO:0000313" key="2">
    <source>
        <dbReference type="EMBL" id="KFM72306.1"/>
    </source>
</evidence>
<protein>
    <submittedName>
        <fullName evidence="2">Uncharacterized protein</fullName>
    </submittedName>
</protein>
<evidence type="ECO:0000313" key="3">
    <source>
        <dbReference type="Proteomes" id="UP000054359"/>
    </source>
</evidence>
<dbReference type="AlphaFoldDB" id="A0A087U4L7"/>
<reference evidence="2 3" key="1">
    <citation type="submission" date="2013-11" db="EMBL/GenBank/DDBJ databases">
        <title>Genome sequencing of Stegodyphus mimosarum.</title>
        <authorList>
            <person name="Bechsgaard J."/>
        </authorList>
    </citation>
    <scope>NUCLEOTIDE SEQUENCE [LARGE SCALE GENOMIC DNA]</scope>
</reference>
<sequence length="67" mass="7349">MPLREADQDLVPEPTHEVEERTQVGLYNAATDPSSDGRSPPSPPPSASPSRSPLTRVLKAKKKERRS</sequence>
<feature type="non-terminal residue" evidence="2">
    <location>
        <position position="67"/>
    </location>
</feature>
<dbReference type="EMBL" id="KK118134">
    <property type="protein sequence ID" value="KFM72306.1"/>
    <property type="molecule type" value="Genomic_DNA"/>
</dbReference>
<gene>
    <name evidence="2" type="ORF">X975_13478</name>
</gene>
<name>A0A087U4L7_STEMI</name>
<proteinExistence type="predicted"/>
<evidence type="ECO:0000256" key="1">
    <source>
        <dbReference type="SAM" id="MobiDB-lite"/>
    </source>
</evidence>
<keyword evidence="3" id="KW-1185">Reference proteome</keyword>
<feature type="compositionally biased region" description="Basic residues" evidence="1">
    <location>
        <begin position="58"/>
        <end position="67"/>
    </location>
</feature>
<feature type="region of interest" description="Disordered" evidence="1">
    <location>
        <begin position="1"/>
        <end position="67"/>
    </location>
</feature>
<dbReference type="Proteomes" id="UP000054359">
    <property type="component" value="Unassembled WGS sequence"/>
</dbReference>
<dbReference type="OrthoDB" id="6844381at2759"/>
<organism evidence="2 3">
    <name type="scientific">Stegodyphus mimosarum</name>
    <name type="common">African social velvet spider</name>
    <dbReference type="NCBI Taxonomy" id="407821"/>
    <lineage>
        <taxon>Eukaryota</taxon>
        <taxon>Metazoa</taxon>
        <taxon>Ecdysozoa</taxon>
        <taxon>Arthropoda</taxon>
        <taxon>Chelicerata</taxon>
        <taxon>Arachnida</taxon>
        <taxon>Araneae</taxon>
        <taxon>Araneomorphae</taxon>
        <taxon>Entelegynae</taxon>
        <taxon>Eresoidea</taxon>
        <taxon>Eresidae</taxon>
        <taxon>Stegodyphus</taxon>
    </lineage>
</organism>
<accession>A0A087U4L7</accession>